<keyword evidence="11 12" id="KW-0407">Ion channel</keyword>
<evidence type="ECO:0000256" key="5">
    <source>
        <dbReference type="ARBA" id="ARBA00022692"/>
    </source>
</evidence>
<keyword evidence="3 12" id="KW-0813">Transport</keyword>
<evidence type="ECO:0000256" key="3">
    <source>
        <dbReference type="ARBA" id="ARBA00022448"/>
    </source>
</evidence>
<proteinExistence type="inferred from homology"/>
<comment type="caution">
    <text evidence="14">The sequence shown here is derived from an EMBL/GenBank/DDBJ whole genome shotgun (WGS) entry which is preliminary data.</text>
</comment>
<comment type="similarity">
    <text evidence="2 12">Belongs to the amiloride-sensitive sodium channel (TC 1.A.6) family.</text>
</comment>
<keyword evidence="4 12" id="KW-0894">Sodium channel</keyword>
<evidence type="ECO:0000256" key="9">
    <source>
        <dbReference type="ARBA" id="ARBA00023136"/>
    </source>
</evidence>
<reference evidence="14 15" key="1">
    <citation type="submission" date="2024-04" db="EMBL/GenBank/DDBJ databases">
        <authorList>
            <person name="Rising A."/>
            <person name="Reimegard J."/>
            <person name="Sonavane S."/>
            <person name="Akerstrom W."/>
            <person name="Nylinder S."/>
            <person name="Hedman E."/>
            <person name="Kallberg Y."/>
        </authorList>
    </citation>
    <scope>NUCLEOTIDE SEQUENCE [LARGE SCALE GENOMIC DNA]</scope>
</reference>
<evidence type="ECO:0000313" key="15">
    <source>
        <dbReference type="Proteomes" id="UP001497382"/>
    </source>
</evidence>
<dbReference type="Gene3D" id="1.10.287.770">
    <property type="entry name" value="YojJ-like"/>
    <property type="match status" value="1"/>
</dbReference>
<keyword evidence="10 12" id="KW-0739">Sodium transport</keyword>
<evidence type="ECO:0000256" key="11">
    <source>
        <dbReference type="ARBA" id="ARBA00023303"/>
    </source>
</evidence>
<feature type="transmembrane region" description="Helical" evidence="13">
    <location>
        <begin position="71"/>
        <end position="89"/>
    </location>
</feature>
<organism evidence="14 15">
    <name type="scientific">Larinioides sclopetarius</name>
    <dbReference type="NCBI Taxonomy" id="280406"/>
    <lineage>
        <taxon>Eukaryota</taxon>
        <taxon>Metazoa</taxon>
        <taxon>Ecdysozoa</taxon>
        <taxon>Arthropoda</taxon>
        <taxon>Chelicerata</taxon>
        <taxon>Arachnida</taxon>
        <taxon>Araneae</taxon>
        <taxon>Araneomorphae</taxon>
        <taxon>Entelegynae</taxon>
        <taxon>Araneoidea</taxon>
        <taxon>Araneidae</taxon>
        <taxon>Larinioides</taxon>
    </lineage>
</organism>
<dbReference type="PANTHER" id="PTHR11690">
    <property type="entry name" value="AMILORIDE-SENSITIVE SODIUM CHANNEL-RELATED"/>
    <property type="match status" value="1"/>
</dbReference>
<feature type="transmembrane region" description="Helical" evidence="13">
    <location>
        <begin position="12"/>
        <end position="35"/>
    </location>
</feature>
<evidence type="ECO:0000256" key="10">
    <source>
        <dbReference type="ARBA" id="ARBA00023201"/>
    </source>
</evidence>
<comment type="subcellular location">
    <subcellularLocation>
        <location evidence="1">Membrane</location>
        <topology evidence="1">Multi-pass membrane protein</topology>
    </subcellularLocation>
</comment>
<keyword evidence="8 12" id="KW-0406">Ion transport</keyword>
<keyword evidence="5 12" id="KW-0812">Transmembrane</keyword>
<sequence length="390" mass="44732">MFSYIGGYMGMWLGLSLVSLFDLFETICYLLFFPIGRMKDKDKMFHESSETSLEDTSIPANVRKRSCTKRIIKTTILIICHMAFLYQTINFLKMYWTYPSVVNVYVTNPYEVGQPAVTICNHNRTFPQYCPHLNSENAFTGMPYLNDLIDREYKWEYTYEECHNESMIELCQIKVGQQKTLCKKPYMRIPAVDRVGEPNCCYTIESLIGQPNAEEDSYPNTLTIDLDLSTQAEEYVMLSVPVMIQVKVHDRRAMVNPFSDGYALEGGMQYNAYVSMQTQELLPSPYDTHCLDYLEIWKQNNGKGPLSHLHKAKRCNMLPLESHRTLLCSSRHFCTAFAISSPRVCPESGNNPSSSSFGPWDDIYLTKRVTCAVYFMSQDSSIVSDKAEAS</sequence>
<keyword evidence="9 13" id="KW-0472">Membrane</keyword>
<evidence type="ECO:0000256" key="1">
    <source>
        <dbReference type="ARBA" id="ARBA00004141"/>
    </source>
</evidence>
<evidence type="ECO:0000256" key="12">
    <source>
        <dbReference type="RuleBase" id="RU000679"/>
    </source>
</evidence>
<dbReference type="GO" id="GO:0005886">
    <property type="term" value="C:plasma membrane"/>
    <property type="evidence" value="ECO:0007669"/>
    <property type="project" value="TreeGrafter"/>
</dbReference>
<evidence type="ECO:0000256" key="2">
    <source>
        <dbReference type="ARBA" id="ARBA00007193"/>
    </source>
</evidence>
<dbReference type="AlphaFoldDB" id="A0AAV2BA17"/>
<keyword evidence="15" id="KW-1185">Reference proteome</keyword>
<dbReference type="InterPro" id="IPR001873">
    <property type="entry name" value="ENaC"/>
</dbReference>
<dbReference type="GO" id="GO:0015280">
    <property type="term" value="F:ligand-gated sodium channel activity"/>
    <property type="evidence" value="ECO:0007669"/>
    <property type="project" value="TreeGrafter"/>
</dbReference>
<evidence type="ECO:0000256" key="4">
    <source>
        <dbReference type="ARBA" id="ARBA00022461"/>
    </source>
</evidence>
<dbReference type="Proteomes" id="UP001497382">
    <property type="component" value="Unassembled WGS sequence"/>
</dbReference>
<evidence type="ECO:0000313" key="14">
    <source>
        <dbReference type="EMBL" id="CAL1292098.1"/>
    </source>
</evidence>
<keyword evidence="6 13" id="KW-1133">Transmembrane helix</keyword>
<dbReference type="PANTHER" id="PTHR11690:SF299">
    <property type="entry name" value="PICKPOCKET 20, ISOFORM A"/>
    <property type="match status" value="1"/>
</dbReference>
<accession>A0AAV2BA17</accession>
<evidence type="ECO:0000256" key="13">
    <source>
        <dbReference type="SAM" id="Phobius"/>
    </source>
</evidence>
<evidence type="ECO:0000256" key="7">
    <source>
        <dbReference type="ARBA" id="ARBA00023053"/>
    </source>
</evidence>
<name>A0AAV2BA17_9ARAC</name>
<gene>
    <name evidence="14" type="ORF">LARSCL_LOCUS17464</name>
</gene>
<protein>
    <submittedName>
        <fullName evidence="14">Uncharacterized protein</fullName>
    </submittedName>
</protein>
<evidence type="ECO:0000256" key="6">
    <source>
        <dbReference type="ARBA" id="ARBA00022989"/>
    </source>
</evidence>
<evidence type="ECO:0000256" key="8">
    <source>
        <dbReference type="ARBA" id="ARBA00023065"/>
    </source>
</evidence>
<dbReference type="Pfam" id="PF00858">
    <property type="entry name" value="ASC"/>
    <property type="match status" value="1"/>
</dbReference>
<dbReference type="EMBL" id="CAXIEN010000299">
    <property type="protein sequence ID" value="CAL1292098.1"/>
    <property type="molecule type" value="Genomic_DNA"/>
</dbReference>
<keyword evidence="7" id="KW-0915">Sodium</keyword>